<dbReference type="AlphaFoldDB" id="A0A1V2ABA0"/>
<dbReference type="STRING" id="1714355.BTO28_03945"/>
<gene>
    <name evidence="2" type="ORF">BTO28_03945</name>
</gene>
<dbReference type="OrthoDB" id="5422931at2"/>
<keyword evidence="3" id="KW-1185">Reference proteome</keyword>
<comment type="caution">
    <text evidence="2">The sequence shown here is derived from an EMBL/GenBank/DDBJ whole genome shotgun (WGS) entry which is preliminary data.</text>
</comment>
<dbReference type="InterPro" id="IPR018745">
    <property type="entry name" value="MpsC"/>
</dbReference>
<dbReference type="Proteomes" id="UP000188613">
    <property type="component" value="Unassembled WGS sequence"/>
</dbReference>
<protein>
    <recommendedName>
        <fullName evidence="1">Na+-translocating membrane potential-generating system MpsC domain-containing protein</fullName>
    </recommendedName>
</protein>
<dbReference type="EMBL" id="MSFI01000006">
    <property type="protein sequence ID" value="OMP68112.1"/>
    <property type="molecule type" value="Genomic_DNA"/>
</dbReference>
<reference evidence="2 3" key="1">
    <citation type="submission" date="2016-12" db="EMBL/GenBank/DDBJ databases">
        <title>Domibacillus sp. SAB 38T whole genome sequencing.</title>
        <authorList>
            <person name="Verma A."/>
            <person name="Ojha A.K."/>
            <person name="Krishnamurthi S."/>
        </authorList>
    </citation>
    <scope>NUCLEOTIDE SEQUENCE [LARGE SCALE GENOMIC DNA]</scope>
    <source>
        <strain evidence="2 3">SAB 38</strain>
    </source>
</reference>
<sequence length="131" mass="14651">MNKSKGAIESEISKALTRWEKDFLGRGSVSVKTDILRDMIIVTLRGILTPAEYALCETKEGAISIKRLRSDLIESGLEGLKDIIFSITGGKVKSFHTDISTLTGERVMVFKLFNDIEKTMQERIDEIKGDL</sequence>
<name>A0A1V2ABA0_9BACI</name>
<dbReference type="Pfam" id="PF10057">
    <property type="entry name" value="MpsC"/>
    <property type="match status" value="1"/>
</dbReference>
<evidence type="ECO:0000313" key="2">
    <source>
        <dbReference type="EMBL" id="OMP68112.1"/>
    </source>
</evidence>
<feature type="domain" description="Na+-translocating membrane potential-generating system MpsC" evidence="1">
    <location>
        <begin position="5"/>
        <end position="112"/>
    </location>
</feature>
<proteinExistence type="predicted"/>
<accession>A0A1V2ABA0</accession>
<evidence type="ECO:0000313" key="3">
    <source>
        <dbReference type="Proteomes" id="UP000188613"/>
    </source>
</evidence>
<dbReference type="RefSeq" id="WP_076764225.1">
    <property type="nucleotide sequence ID" value="NZ_MSFI01000006.1"/>
</dbReference>
<organism evidence="2 3">
    <name type="scientific">Domibacillus epiphyticus</name>
    <dbReference type="NCBI Taxonomy" id="1714355"/>
    <lineage>
        <taxon>Bacteria</taxon>
        <taxon>Bacillati</taxon>
        <taxon>Bacillota</taxon>
        <taxon>Bacilli</taxon>
        <taxon>Bacillales</taxon>
        <taxon>Bacillaceae</taxon>
        <taxon>Domibacillus</taxon>
    </lineage>
</organism>
<evidence type="ECO:0000259" key="1">
    <source>
        <dbReference type="Pfam" id="PF10057"/>
    </source>
</evidence>